<reference evidence="2 3" key="1">
    <citation type="submission" date="2024-11" db="EMBL/GenBank/DDBJ databases">
        <title>Adaptive evolution of stress response genes in parasites aligns with host niche diversity.</title>
        <authorList>
            <person name="Hahn C."/>
            <person name="Resl P."/>
        </authorList>
    </citation>
    <scope>NUCLEOTIDE SEQUENCE [LARGE SCALE GENOMIC DNA]</scope>
    <source>
        <strain evidence="2">EGGRZ-B1_66</strain>
        <tissue evidence="2">Body</tissue>
    </source>
</reference>
<evidence type="ECO:0000259" key="1">
    <source>
        <dbReference type="Pfam" id="PF14638"/>
    </source>
</evidence>
<name>A0ABD2Q5P8_9PLAT</name>
<comment type="caution">
    <text evidence="2">The sequence shown here is derived from an EMBL/GenBank/DDBJ whole genome shotgun (WGS) entry which is preliminary data.</text>
</comment>
<organism evidence="2 3">
    <name type="scientific">Cichlidogyrus casuarinus</name>
    <dbReference type="NCBI Taxonomy" id="1844966"/>
    <lineage>
        <taxon>Eukaryota</taxon>
        <taxon>Metazoa</taxon>
        <taxon>Spiralia</taxon>
        <taxon>Lophotrochozoa</taxon>
        <taxon>Platyhelminthes</taxon>
        <taxon>Monogenea</taxon>
        <taxon>Monopisthocotylea</taxon>
        <taxon>Dactylogyridea</taxon>
        <taxon>Ancyrocephalidae</taxon>
        <taxon>Cichlidogyrus</taxon>
    </lineage>
</organism>
<dbReference type="EMBL" id="JBJKFK010000872">
    <property type="protein sequence ID" value="KAL3314912.1"/>
    <property type="molecule type" value="Genomic_DNA"/>
</dbReference>
<sequence>MEEEIKELVEPPQLFSSVCPSRLVTQSLNRLRRLFEQSNCPVLALRQLESDLQMLYRKSQTVSLALELEGNAALLSPQRLAKMVGAHVEDLPLLLSLAHSCSVDSAQVLNSSCVDWTRIT</sequence>
<feature type="domain" description="Folliculin-interacting protein C-terminal" evidence="1">
    <location>
        <begin position="16"/>
        <end position="99"/>
    </location>
</feature>
<accession>A0ABD2Q5P8</accession>
<protein>
    <recommendedName>
        <fullName evidence="1">Folliculin-interacting protein C-terminal domain-containing protein</fullName>
    </recommendedName>
</protein>
<dbReference type="AlphaFoldDB" id="A0ABD2Q5P8"/>
<evidence type="ECO:0000313" key="2">
    <source>
        <dbReference type="EMBL" id="KAL3314912.1"/>
    </source>
</evidence>
<gene>
    <name evidence="2" type="ORF">Ciccas_006456</name>
</gene>
<proteinExistence type="predicted"/>
<keyword evidence="3" id="KW-1185">Reference proteome</keyword>
<dbReference type="Proteomes" id="UP001626550">
    <property type="component" value="Unassembled WGS sequence"/>
</dbReference>
<dbReference type="Pfam" id="PF14638">
    <property type="entry name" value="FNIP_C"/>
    <property type="match status" value="1"/>
</dbReference>
<dbReference type="InterPro" id="IPR028086">
    <property type="entry name" value="FNIP_C_dom"/>
</dbReference>
<evidence type="ECO:0000313" key="3">
    <source>
        <dbReference type="Proteomes" id="UP001626550"/>
    </source>
</evidence>